<dbReference type="PANTHER" id="PTHR35140">
    <property type="entry name" value="MITOTIC CHECK POINT PROTEIN BFA1"/>
    <property type="match status" value="1"/>
</dbReference>
<dbReference type="EMBL" id="VSWC01000053">
    <property type="protein sequence ID" value="KAA1101714.1"/>
    <property type="molecule type" value="Genomic_DNA"/>
</dbReference>
<accession>A0A5B0PM42</accession>
<evidence type="ECO:0000313" key="5">
    <source>
        <dbReference type="Proteomes" id="UP000324748"/>
    </source>
</evidence>
<evidence type="ECO:0000313" key="3">
    <source>
        <dbReference type="EMBL" id="KAA1101714.1"/>
    </source>
</evidence>
<keyword evidence="2" id="KW-0472">Membrane</keyword>
<evidence type="ECO:0000256" key="2">
    <source>
        <dbReference type="SAM" id="Phobius"/>
    </source>
</evidence>
<organism evidence="3 5">
    <name type="scientific">Puccinia graminis f. sp. tritici</name>
    <dbReference type="NCBI Taxonomy" id="56615"/>
    <lineage>
        <taxon>Eukaryota</taxon>
        <taxon>Fungi</taxon>
        <taxon>Dikarya</taxon>
        <taxon>Basidiomycota</taxon>
        <taxon>Pucciniomycotina</taxon>
        <taxon>Pucciniomycetes</taxon>
        <taxon>Pucciniales</taxon>
        <taxon>Pucciniaceae</taxon>
        <taxon>Puccinia</taxon>
    </lineage>
</organism>
<comment type="caution">
    <text evidence="3">The sequence shown here is derived from an EMBL/GenBank/DDBJ whole genome shotgun (WGS) entry which is preliminary data.</text>
</comment>
<gene>
    <name evidence="4" type="ORF">PGT21_021801</name>
    <name evidence="3" type="ORF">PGT21_028450</name>
</gene>
<feature type="transmembrane region" description="Helical" evidence="2">
    <location>
        <begin position="167"/>
        <end position="189"/>
    </location>
</feature>
<dbReference type="GO" id="GO:0044732">
    <property type="term" value="C:mitotic spindle pole body"/>
    <property type="evidence" value="ECO:0007669"/>
    <property type="project" value="TreeGrafter"/>
</dbReference>
<feature type="transmembrane region" description="Helical" evidence="2">
    <location>
        <begin position="140"/>
        <end position="160"/>
    </location>
</feature>
<sequence length="219" mass="23384">MQHDESFSSTSSECQSTIKASFLPLPTPDSQSSLNHHHQPPKNHSKRSVAQINTTVLAVLASGTKGTVTRLEPSKKPNPVQAGLDWDEDIVLPEGGLQTIFRPIVAFALAIAFPTWALSLNLAGVSGITGRSYSQDTQNIIIWALVSGTFFFGLSLSLLIGQHGYPIALFLLSIQAGLAITISISILIFSNGLTIHHTLSRSIFLAIGPSISGLITIIC</sequence>
<name>A0A5B0PM42_PUCGR</name>
<dbReference type="PANTHER" id="PTHR35140:SF1">
    <property type="entry name" value="MITOTIC CHECK POINT PROTEIN BFA1"/>
    <property type="match status" value="1"/>
</dbReference>
<dbReference type="OrthoDB" id="2506743at2759"/>
<dbReference type="GO" id="GO:0001100">
    <property type="term" value="P:negative regulation of exit from mitosis"/>
    <property type="evidence" value="ECO:0007669"/>
    <property type="project" value="InterPro"/>
</dbReference>
<dbReference type="GO" id="GO:1990334">
    <property type="term" value="C:Bfa1-Bub2 complex"/>
    <property type="evidence" value="ECO:0007669"/>
    <property type="project" value="InterPro"/>
</dbReference>
<keyword evidence="5" id="KW-1185">Reference proteome</keyword>
<dbReference type="InterPro" id="IPR034586">
    <property type="entry name" value="Bfa1/Byr4"/>
</dbReference>
<keyword evidence="2" id="KW-1133">Transmembrane helix</keyword>
<feature type="compositionally biased region" description="Basic residues" evidence="1">
    <location>
        <begin position="35"/>
        <end position="47"/>
    </location>
</feature>
<dbReference type="Proteomes" id="UP000324748">
    <property type="component" value="Unassembled WGS sequence"/>
</dbReference>
<keyword evidence="2" id="KW-0812">Transmembrane</keyword>
<dbReference type="AlphaFoldDB" id="A0A5B0PM42"/>
<evidence type="ECO:0000256" key="1">
    <source>
        <dbReference type="SAM" id="MobiDB-lite"/>
    </source>
</evidence>
<proteinExistence type="predicted"/>
<feature type="region of interest" description="Disordered" evidence="1">
    <location>
        <begin position="25"/>
        <end position="48"/>
    </location>
</feature>
<reference evidence="3 5" key="1">
    <citation type="submission" date="2019-05" db="EMBL/GenBank/DDBJ databases">
        <title>Emergence of the Ug99 lineage of the wheat stem rust pathogen through somatic hybridization.</title>
        <authorList>
            <person name="Li F."/>
            <person name="Upadhyaya N.M."/>
            <person name="Sperschneider J."/>
            <person name="Matny O."/>
            <person name="Nguyen-Phuc H."/>
            <person name="Mago R."/>
            <person name="Raley C."/>
            <person name="Miller M.E."/>
            <person name="Silverstein K.A.T."/>
            <person name="Henningsen E."/>
            <person name="Hirsch C.D."/>
            <person name="Visser B."/>
            <person name="Pretorius Z.A."/>
            <person name="Steffenson B.J."/>
            <person name="Schwessinger B."/>
            <person name="Dodds P.N."/>
            <person name="Figueroa M."/>
        </authorList>
    </citation>
    <scope>NUCLEOTIDE SEQUENCE [LARGE SCALE GENOMIC DNA]</scope>
    <source>
        <strain evidence="3">21-0</strain>
    </source>
</reference>
<evidence type="ECO:0000313" key="4">
    <source>
        <dbReference type="EMBL" id="KAA1119309.1"/>
    </source>
</evidence>
<dbReference type="EMBL" id="VSWC01000001">
    <property type="protein sequence ID" value="KAA1119309.1"/>
    <property type="molecule type" value="Genomic_DNA"/>
</dbReference>
<protein>
    <submittedName>
        <fullName evidence="3">Uncharacterized protein</fullName>
    </submittedName>
</protein>
<feature type="transmembrane region" description="Helical" evidence="2">
    <location>
        <begin position="104"/>
        <end position="128"/>
    </location>
</feature>
<dbReference type="GO" id="GO:0005096">
    <property type="term" value="F:GTPase activator activity"/>
    <property type="evidence" value="ECO:0007669"/>
    <property type="project" value="InterPro"/>
</dbReference>